<dbReference type="EMBL" id="CP036426">
    <property type="protein sequence ID" value="QDV37948.1"/>
    <property type="molecule type" value="Genomic_DNA"/>
</dbReference>
<name>A0A518HAS6_9BACT</name>
<evidence type="ECO:0000313" key="1">
    <source>
        <dbReference type="EMBL" id="QDV37948.1"/>
    </source>
</evidence>
<keyword evidence="2" id="KW-1185">Reference proteome</keyword>
<dbReference type="RefSeq" id="WP_145276096.1">
    <property type="nucleotide sequence ID" value="NZ_CP036426.1"/>
</dbReference>
<dbReference type="KEGG" id="tpla:ElP_58950"/>
<organism evidence="1 2">
    <name type="scientific">Tautonia plasticadhaerens</name>
    <dbReference type="NCBI Taxonomy" id="2527974"/>
    <lineage>
        <taxon>Bacteria</taxon>
        <taxon>Pseudomonadati</taxon>
        <taxon>Planctomycetota</taxon>
        <taxon>Planctomycetia</taxon>
        <taxon>Isosphaerales</taxon>
        <taxon>Isosphaeraceae</taxon>
        <taxon>Tautonia</taxon>
    </lineage>
</organism>
<dbReference type="OrthoDB" id="288258at2"/>
<proteinExistence type="predicted"/>
<reference evidence="1 2" key="1">
    <citation type="submission" date="2019-02" db="EMBL/GenBank/DDBJ databases">
        <title>Deep-cultivation of Planctomycetes and their phenomic and genomic characterization uncovers novel biology.</title>
        <authorList>
            <person name="Wiegand S."/>
            <person name="Jogler M."/>
            <person name="Boedeker C."/>
            <person name="Pinto D."/>
            <person name="Vollmers J."/>
            <person name="Rivas-Marin E."/>
            <person name="Kohn T."/>
            <person name="Peeters S.H."/>
            <person name="Heuer A."/>
            <person name="Rast P."/>
            <person name="Oberbeckmann S."/>
            <person name="Bunk B."/>
            <person name="Jeske O."/>
            <person name="Meyerdierks A."/>
            <person name="Storesund J.E."/>
            <person name="Kallscheuer N."/>
            <person name="Luecker S."/>
            <person name="Lage O.M."/>
            <person name="Pohl T."/>
            <person name="Merkel B.J."/>
            <person name="Hornburger P."/>
            <person name="Mueller R.-W."/>
            <person name="Bruemmer F."/>
            <person name="Labrenz M."/>
            <person name="Spormann A.M."/>
            <person name="Op den Camp H."/>
            <person name="Overmann J."/>
            <person name="Amann R."/>
            <person name="Jetten M.S.M."/>
            <person name="Mascher T."/>
            <person name="Medema M.H."/>
            <person name="Devos D.P."/>
            <person name="Kaster A.-K."/>
            <person name="Ovreas L."/>
            <person name="Rohde M."/>
            <person name="Galperin M.Y."/>
            <person name="Jogler C."/>
        </authorList>
    </citation>
    <scope>NUCLEOTIDE SEQUENCE [LARGE SCALE GENOMIC DNA]</scope>
    <source>
        <strain evidence="1 2">ElP</strain>
    </source>
</reference>
<protein>
    <submittedName>
        <fullName evidence="1">Uncharacterized protein</fullName>
    </submittedName>
</protein>
<accession>A0A518HAS6</accession>
<dbReference type="Proteomes" id="UP000317835">
    <property type="component" value="Chromosome"/>
</dbReference>
<gene>
    <name evidence="1" type="ORF">ElP_58950</name>
</gene>
<dbReference type="AlphaFoldDB" id="A0A518HAS6"/>
<evidence type="ECO:0000313" key="2">
    <source>
        <dbReference type="Proteomes" id="UP000317835"/>
    </source>
</evidence>
<sequence>MSMRTCWTLLLALAAAPATGCHRQEFLRNRSVDMDPPLVSADPIAGDPALAEPRSATLADRHPLFRKPAEYYQSAGPSPVRKVAAATVIGIPAGILGEMRQIVVGCPPGF</sequence>